<evidence type="ECO:0008006" key="6">
    <source>
        <dbReference type="Google" id="ProtNLM"/>
    </source>
</evidence>
<evidence type="ECO:0000256" key="1">
    <source>
        <dbReference type="SAM" id="MobiDB-lite"/>
    </source>
</evidence>
<keyword evidence="3" id="KW-0732">Signal</keyword>
<accession>A0A139AJA2</accession>
<dbReference type="EMBL" id="KQ965750">
    <property type="protein sequence ID" value="KXS16867.1"/>
    <property type="molecule type" value="Genomic_DNA"/>
</dbReference>
<dbReference type="Proteomes" id="UP000070544">
    <property type="component" value="Unassembled WGS sequence"/>
</dbReference>
<keyword evidence="5" id="KW-1185">Reference proteome</keyword>
<protein>
    <recommendedName>
        <fullName evidence="6">Peptidase A1 domain-containing protein</fullName>
    </recommendedName>
</protein>
<keyword evidence="2" id="KW-0472">Membrane</keyword>
<dbReference type="PANTHER" id="PTHR38360:SF1">
    <property type="entry name" value="F12P19.7"/>
    <property type="match status" value="1"/>
</dbReference>
<dbReference type="STRING" id="1344416.A0A139AJA2"/>
<feature type="signal peptide" evidence="3">
    <location>
        <begin position="1"/>
        <end position="29"/>
    </location>
</feature>
<feature type="transmembrane region" description="Helical" evidence="2">
    <location>
        <begin position="493"/>
        <end position="518"/>
    </location>
</feature>
<proteinExistence type="predicted"/>
<evidence type="ECO:0000313" key="4">
    <source>
        <dbReference type="EMBL" id="KXS16867.1"/>
    </source>
</evidence>
<reference evidence="4 5" key="1">
    <citation type="journal article" date="2015" name="Genome Biol. Evol.">
        <title>Phylogenomic analyses indicate that early fungi evolved digesting cell walls of algal ancestors of land plants.</title>
        <authorList>
            <person name="Chang Y."/>
            <person name="Wang S."/>
            <person name="Sekimoto S."/>
            <person name="Aerts A.L."/>
            <person name="Choi C."/>
            <person name="Clum A."/>
            <person name="LaButti K.M."/>
            <person name="Lindquist E.A."/>
            <person name="Yee Ngan C."/>
            <person name="Ohm R.A."/>
            <person name="Salamov A.A."/>
            <person name="Grigoriev I.V."/>
            <person name="Spatafora J.W."/>
            <person name="Berbee M.L."/>
        </authorList>
    </citation>
    <scope>NUCLEOTIDE SEQUENCE [LARGE SCALE GENOMIC DNA]</scope>
    <source>
        <strain evidence="4 5">JEL478</strain>
    </source>
</reference>
<name>A0A139AJA2_GONPJ</name>
<evidence type="ECO:0000256" key="3">
    <source>
        <dbReference type="SAM" id="SignalP"/>
    </source>
</evidence>
<feature type="compositionally biased region" description="Low complexity" evidence="1">
    <location>
        <begin position="650"/>
        <end position="661"/>
    </location>
</feature>
<dbReference type="OrthoDB" id="409848at2759"/>
<dbReference type="PANTHER" id="PTHR38360">
    <property type="entry name" value="OS03G0120000 PROTEIN"/>
    <property type="match status" value="1"/>
</dbReference>
<feature type="compositionally biased region" description="Low complexity" evidence="1">
    <location>
        <begin position="607"/>
        <end position="616"/>
    </location>
</feature>
<dbReference type="AlphaFoldDB" id="A0A139AJA2"/>
<evidence type="ECO:0000256" key="2">
    <source>
        <dbReference type="SAM" id="Phobius"/>
    </source>
</evidence>
<gene>
    <name evidence="4" type="ORF">M427DRAFT_144645</name>
</gene>
<evidence type="ECO:0000313" key="5">
    <source>
        <dbReference type="Proteomes" id="UP000070544"/>
    </source>
</evidence>
<keyword evidence="2" id="KW-1133">Transmembrane helix</keyword>
<keyword evidence="2" id="KW-0812">Transmembrane</keyword>
<sequence>MRTWRLPLPIVALAVAIALVAGPAPTVLAIPNRTVPACPTGSFNPNVDYFPDKVAPTISKYWTIEYHGYYKVLKNTLANQTYLLVQCDTPVPTVSGAKPFVVPAFLVGTSSRTMTRFLERLSLRERILYVPDIQLITSACVLKMAQDGYLSSIPSTWTGTGVNVIFDRGPGLANETTANIAALSVMVSSLYEASPLEKFEWIKFVAAFFNLEALANNIFDAVTARYQCNSNAIEGSFATYGGKRPVVAWMGFNGDSFETTDWTYKSQMIRDAGATAIVIPSKALLPDVVKSLREADVLIDDTNSTTRLTTIRVLYGLGNVTVNSTDPGWSFIKEGRVYKTDKLLNGGSLATSTDFEQSFWAMPDYVQMDLMQKLYPTFNPSWNESLWFRNVGSYEIQLPASASRCPNGDTSTPFSSTWPLLTCIQTTNVSLNVAQNRTSTEIIDTGSSLTLVAPTGTAVPARSSPATTTSAAIVAQATGQSNANQSSQGSSSFPIAAVAGTIGALLAIALAMAGYLVYRRNRRTYMRDRPTAIPLTFTAGPGARTMSARLKRWTGGIVGGSRRRKGDEDGAMLDSWPAAPLDANSGANPFAVMEAAQEKESLTGAVGAPAAVPTATESQPAATVGERLGGRWTKMNPEGSLMAEAEESEALTAGASRPSTS</sequence>
<organism evidence="4 5">
    <name type="scientific">Gonapodya prolifera (strain JEL478)</name>
    <name type="common">Monoblepharis prolifera</name>
    <dbReference type="NCBI Taxonomy" id="1344416"/>
    <lineage>
        <taxon>Eukaryota</taxon>
        <taxon>Fungi</taxon>
        <taxon>Fungi incertae sedis</taxon>
        <taxon>Chytridiomycota</taxon>
        <taxon>Chytridiomycota incertae sedis</taxon>
        <taxon>Monoblepharidomycetes</taxon>
        <taxon>Monoblepharidales</taxon>
        <taxon>Gonapodyaceae</taxon>
        <taxon>Gonapodya</taxon>
    </lineage>
</organism>
<feature type="region of interest" description="Disordered" evidence="1">
    <location>
        <begin position="607"/>
        <end position="661"/>
    </location>
</feature>
<feature type="chain" id="PRO_5007296257" description="Peptidase A1 domain-containing protein" evidence="3">
    <location>
        <begin position="30"/>
        <end position="661"/>
    </location>
</feature>